<accession>A0AAU9XM26</accession>
<evidence type="ECO:0000256" key="2">
    <source>
        <dbReference type="ARBA" id="ARBA00022729"/>
    </source>
</evidence>
<dbReference type="PROSITE" id="PS00010">
    <property type="entry name" value="ASX_HYDROXYL"/>
    <property type="match status" value="1"/>
</dbReference>
<dbReference type="PROSITE" id="PS50026">
    <property type="entry name" value="EGF_3"/>
    <property type="match status" value="2"/>
</dbReference>
<dbReference type="Gene3D" id="2.10.25.10">
    <property type="entry name" value="Laminin"/>
    <property type="match status" value="2"/>
</dbReference>
<dbReference type="SMART" id="SM00181">
    <property type="entry name" value="EGF"/>
    <property type="match status" value="2"/>
</dbReference>
<evidence type="ECO:0000256" key="1">
    <source>
        <dbReference type="ARBA" id="ARBA00022536"/>
    </source>
</evidence>
<gene>
    <name evidence="7" type="ORF">PMEA_00026422</name>
</gene>
<dbReference type="InterPro" id="IPR000742">
    <property type="entry name" value="EGF"/>
</dbReference>
<dbReference type="PROSITE" id="PS00022">
    <property type="entry name" value="EGF_1"/>
    <property type="match status" value="1"/>
</dbReference>
<reference evidence="7 8" key="1">
    <citation type="submission" date="2022-05" db="EMBL/GenBank/DDBJ databases">
        <authorList>
            <consortium name="Genoscope - CEA"/>
            <person name="William W."/>
        </authorList>
    </citation>
    <scope>NUCLEOTIDE SEQUENCE [LARGE SCALE GENOMIC DNA]</scope>
</reference>
<dbReference type="GO" id="GO:0005509">
    <property type="term" value="F:calcium ion binding"/>
    <property type="evidence" value="ECO:0007669"/>
    <property type="project" value="InterPro"/>
</dbReference>
<dbReference type="InterPro" id="IPR057774">
    <property type="entry name" value="D8C_UMOD/GP2/OIT3-like"/>
</dbReference>
<evidence type="ECO:0000256" key="5">
    <source>
        <dbReference type="PROSITE-ProRule" id="PRU00076"/>
    </source>
</evidence>
<evidence type="ECO:0000313" key="8">
    <source>
        <dbReference type="Proteomes" id="UP001159428"/>
    </source>
</evidence>
<dbReference type="InterPro" id="IPR000152">
    <property type="entry name" value="EGF-type_Asp/Asn_hydroxyl_site"/>
</dbReference>
<dbReference type="InterPro" id="IPR001881">
    <property type="entry name" value="EGF-like_Ca-bd_dom"/>
</dbReference>
<comment type="caution">
    <text evidence="7">The sequence shown here is derived from an EMBL/GenBank/DDBJ whole genome shotgun (WGS) entry which is preliminary data.</text>
</comment>
<dbReference type="Proteomes" id="UP001159428">
    <property type="component" value="Unassembled WGS sequence"/>
</dbReference>
<dbReference type="CDD" id="cd00054">
    <property type="entry name" value="EGF_CA"/>
    <property type="match status" value="1"/>
</dbReference>
<evidence type="ECO:0000256" key="4">
    <source>
        <dbReference type="ARBA" id="ARBA00023157"/>
    </source>
</evidence>
<dbReference type="SUPFAM" id="SSF57196">
    <property type="entry name" value="EGF/Laminin"/>
    <property type="match status" value="2"/>
</dbReference>
<name>A0AAU9XM26_9CNID</name>
<dbReference type="InterPro" id="IPR018097">
    <property type="entry name" value="EGF_Ca-bd_CS"/>
</dbReference>
<keyword evidence="1 5" id="KW-0245">EGF-like domain</keyword>
<evidence type="ECO:0000256" key="3">
    <source>
        <dbReference type="ARBA" id="ARBA00022737"/>
    </source>
</evidence>
<dbReference type="PANTHER" id="PTHR36191">
    <property type="entry name" value="ENDO/EXONUCLEASE/PHOSPHATASE DOMAIN-CONTAINING PROTEIN-RELATED"/>
    <property type="match status" value="1"/>
</dbReference>
<evidence type="ECO:0000259" key="6">
    <source>
        <dbReference type="PROSITE" id="PS50026"/>
    </source>
</evidence>
<keyword evidence="2" id="KW-0732">Signal</keyword>
<organism evidence="7 8">
    <name type="scientific">Pocillopora meandrina</name>
    <dbReference type="NCBI Taxonomy" id="46732"/>
    <lineage>
        <taxon>Eukaryota</taxon>
        <taxon>Metazoa</taxon>
        <taxon>Cnidaria</taxon>
        <taxon>Anthozoa</taxon>
        <taxon>Hexacorallia</taxon>
        <taxon>Scleractinia</taxon>
        <taxon>Astrocoeniina</taxon>
        <taxon>Pocilloporidae</taxon>
        <taxon>Pocillopora</taxon>
    </lineage>
</organism>
<feature type="disulfide bond" evidence="5">
    <location>
        <begin position="28"/>
        <end position="37"/>
    </location>
</feature>
<sequence>KNTCIKELCPSNAICQAGFSSEGYRCVCVAGYTGEDCTEDIDECALVNNNCTKGGANCTNTLGSFNCTCQTKYFWNGIECEADGCYNYSILNDGNRKSSYGTPEGSEQCDSKLSEGWYRFEGDAGTNMPTERVPAYRCGTDWSGWLEGAHPTLEDGEVKREVCFSNRDTGCKGKINILVKNCGSFYIYYLHETPSCNWRYCGNN</sequence>
<dbReference type="Pfam" id="PF07645">
    <property type="entry name" value="EGF_CA"/>
    <property type="match status" value="1"/>
</dbReference>
<dbReference type="AlphaFoldDB" id="A0AAU9XM26"/>
<evidence type="ECO:0000313" key="7">
    <source>
        <dbReference type="EMBL" id="CAH3151987.1"/>
    </source>
</evidence>
<dbReference type="PANTHER" id="PTHR36191:SF4">
    <property type="entry name" value="VWFD DOMAIN-CONTAINING PROTEIN"/>
    <property type="match status" value="1"/>
</dbReference>
<feature type="domain" description="EGF-like" evidence="6">
    <location>
        <begin position="40"/>
        <end position="81"/>
    </location>
</feature>
<keyword evidence="8" id="KW-1185">Reference proteome</keyword>
<keyword evidence="3" id="KW-0677">Repeat</keyword>
<feature type="disulfide bond" evidence="5">
    <location>
        <begin position="9"/>
        <end position="26"/>
    </location>
</feature>
<dbReference type="InterPro" id="IPR049883">
    <property type="entry name" value="NOTCH1_EGF-like"/>
</dbReference>
<dbReference type="SMART" id="SM00179">
    <property type="entry name" value="EGF_CA"/>
    <property type="match status" value="2"/>
</dbReference>
<keyword evidence="4 5" id="KW-1015">Disulfide bond</keyword>
<dbReference type="EMBL" id="CALNXJ010000050">
    <property type="protein sequence ID" value="CAH3151987.1"/>
    <property type="molecule type" value="Genomic_DNA"/>
</dbReference>
<feature type="domain" description="EGF-like" evidence="6">
    <location>
        <begin position="1"/>
        <end position="38"/>
    </location>
</feature>
<dbReference type="Pfam" id="PF23283">
    <property type="entry name" value="D8C_UMOD"/>
    <property type="match status" value="1"/>
</dbReference>
<comment type="caution">
    <text evidence="5">Lacks conserved residue(s) required for the propagation of feature annotation.</text>
</comment>
<proteinExistence type="predicted"/>
<dbReference type="PROSITE" id="PS01187">
    <property type="entry name" value="EGF_CA"/>
    <property type="match status" value="1"/>
</dbReference>
<feature type="non-terminal residue" evidence="7">
    <location>
        <position position="1"/>
    </location>
</feature>
<dbReference type="PROSITE" id="PS01186">
    <property type="entry name" value="EGF_2"/>
    <property type="match status" value="1"/>
</dbReference>
<protein>
    <recommendedName>
        <fullName evidence="6">EGF-like domain-containing protein</fullName>
    </recommendedName>
</protein>
<dbReference type="FunFam" id="2.10.25.10:FF:000038">
    <property type="entry name" value="Fibrillin 2"/>
    <property type="match status" value="1"/>
</dbReference>